<evidence type="ECO:0000259" key="3">
    <source>
        <dbReference type="Pfam" id="PF22675"/>
    </source>
</evidence>
<reference evidence="4" key="1">
    <citation type="submission" date="2022-07" db="EMBL/GenBank/DDBJ databases">
        <authorList>
            <person name="Macas J."/>
            <person name="Novak P."/>
            <person name="Neumann P."/>
        </authorList>
    </citation>
    <scope>NUCLEOTIDE SEQUENCE</scope>
</reference>
<feature type="region of interest" description="Disordered" evidence="2">
    <location>
        <begin position="627"/>
        <end position="683"/>
    </location>
</feature>
<feature type="compositionally biased region" description="Polar residues" evidence="2">
    <location>
        <begin position="309"/>
        <end position="320"/>
    </location>
</feature>
<evidence type="ECO:0000313" key="4">
    <source>
        <dbReference type="EMBL" id="CAH9094602.1"/>
    </source>
</evidence>
<feature type="compositionally biased region" description="Polar residues" evidence="2">
    <location>
        <begin position="518"/>
        <end position="530"/>
    </location>
</feature>
<comment type="caution">
    <text evidence="4">The sequence shown here is derived from an EMBL/GenBank/DDBJ whole genome shotgun (WGS) entry which is preliminary data.</text>
</comment>
<gene>
    <name evidence="4" type="ORF">CEURO_LOCUS12822</name>
</gene>
<keyword evidence="1" id="KW-0694">RNA-binding</keyword>
<dbReference type="Proteomes" id="UP001152484">
    <property type="component" value="Unassembled WGS sequence"/>
</dbReference>
<dbReference type="EMBL" id="CAMAPE010000031">
    <property type="protein sequence ID" value="CAH9094602.1"/>
    <property type="molecule type" value="Genomic_DNA"/>
</dbReference>
<proteinExistence type="predicted"/>
<feature type="domain" description="KHDC4/BBP-like KH-domain type I" evidence="3">
    <location>
        <begin position="172"/>
        <end position="253"/>
    </location>
</feature>
<feature type="region of interest" description="Disordered" evidence="2">
    <location>
        <begin position="490"/>
        <end position="555"/>
    </location>
</feature>
<evidence type="ECO:0000256" key="1">
    <source>
        <dbReference type="ARBA" id="ARBA00022884"/>
    </source>
</evidence>
<keyword evidence="5" id="KW-1185">Reference proteome</keyword>
<accession>A0A9P0ZBX0</accession>
<dbReference type="InterPro" id="IPR036612">
    <property type="entry name" value="KH_dom_type_1_sf"/>
</dbReference>
<dbReference type="AlphaFoldDB" id="A0A9P0ZBX0"/>
<dbReference type="Pfam" id="PF22675">
    <property type="entry name" value="KH-I_KHDC4-BBP"/>
    <property type="match status" value="1"/>
</dbReference>
<name>A0A9P0ZBX0_CUSEU</name>
<evidence type="ECO:0000256" key="2">
    <source>
        <dbReference type="SAM" id="MobiDB-lite"/>
    </source>
</evidence>
<dbReference type="GO" id="GO:0005634">
    <property type="term" value="C:nucleus"/>
    <property type="evidence" value="ECO:0007669"/>
    <property type="project" value="TreeGrafter"/>
</dbReference>
<sequence>MEEASRNIQSTTTTPSALKISILKNKSGFLIPKNKLSGSLVPVFRGGKKDASQSVNGEVTKLARRKTKWGTDLTQDATVRKGRALAYQTRVDQITQQLNSQSAEWDENHDVLSTSTIEDCTLDVELRNLKVLELEKREAIGEILKLNPNYKPPAGYKPALKEAKIPIPIKEHPGYNFIGLIFGSVSDNHKRLEKETGAKVKVYGIKEDTGQKVEVMPANENETCSTYKEMYVQVLADTYEKVDTAVSLVELLVTPVSMKTGSESKTISSNDGNMAADNSGVVQQPIMEGSDLALSHGHFQQGPWFPGIPSQSTLPGSIPSTEPLANPSNTPPSLLSQKGMVARFGSVPQSHPLTIMARSNMPHLLSQQPLPPINSLTALPNSEALHRTQVFRPGTMPSQLQPFANAWNSLVVQGGNNAMPTISPLAPPQQGGSSHPMASIGPPPPPLGYVHGSMPGSAISQQPANPLLQSQSVSPNNSVKGRTLNFDAIHPISMGAPRPHQQSGSSDFIFQPHRPNQVFPNPANSQSDPPTNFVRPPQLLNHSGYPPPQPPPVFRPEIRNSNPLHVMQGFPEINRMVQRQPTPVGFSAGPTGPSPPAIRPMAFPNSGSQPPVSFSQMQHQRNFSPLANPGSPFPPRTGSMMFQQNSNPGMMAHPPHEFRPGNPASGTPGMQQRYDPFSPTSLS</sequence>
<dbReference type="Gene3D" id="3.30.1370.10">
    <property type="entry name" value="K Homology domain, type 1"/>
    <property type="match status" value="1"/>
</dbReference>
<feature type="region of interest" description="Disordered" evidence="2">
    <location>
        <begin position="306"/>
        <end position="333"/>
    </location>
</feature>
<dbReference type="SUPFAM" id="SSF54791">
    <property type="entry name" value="Eukaryotic type KH-domain (KH-domain type I)"/>
    <property type="match status" value="1"/>
</dbReference>
<dbReference type="InterPro" id="IPR045071">
    <property type="entry name" value="BBP-like"/>
</dbReference>
<feature type="compositionally biased region" description="Pro residues" evidence="2">
    <location>
        <begin position="545"/>
        <end position="554"/>
    </location>
</feature>
<dbReference type="PANTHER" id="PTHR11208">
    <property type="entry name" value="RNA-BINDING PROTEIN RELATED"/>
    <property type="match status" value="1"/>
</dbReference>
<dbReference type="GO" id="GO:0003729">
    <property type="term" value="F:mRNA binding"/>
    <property type="evidence" value="ECO:0007669"/>
    <property type="project" value="TreeGrafter"/>
</dbReference>
<dbReference type="InterPro" id="IPR055256">
    <property type="entry name" value="KH_1_KHDC4/BBP-like"/>
</dbReference>
<dbReference type="OrthoDB" id="6777263at2759"/>
<dbReference type="PANTHER" id="PTHR11208:SF98">
    <property type="entry name" value="RNA-BINDING KH DOMAIN-CONTAINING PROTEIN"/>
    <property type="match status" value="1"/>
</dbReference>
<dbReference type="GO" id="GO:0048024">
    <property type="term" value="P:regulation of mRNA splicing, via spliceosome"/>
    <property type="evidence" value="ECO:0007669"/>
    <property type="project" value="TreeGrafter"/>
</dbReference>
<organism evidence="4 5">
    <name type="scientific">Cuscuta europaea</name>
    <name type="common">European dodder</name>
    <dbReference type="NCBI Taxonomy" id="41803"/>
    <lineage>
        <taxon>Eukaryota</taxon>
        <taxon>Viridiplantae</taxon>
        <taxon>Streptophyta</taxon>
        <taxon>Embryophyta</taxon>
        <taxon>Tracheophyta</taxon>
        <taxon>Spermatophyta</taxon>
        <taxon>Magnoliopsida</taxon>
        <taxon>eudicotyledons</taxon>
        <taxon>Gunneridae</taxon>
        <taxon>Pentapetalae</taxon>
        <taxon>asterids</taxon>
        <taxon>lamiids</taxon>
        <taxon>Solanales</taxon>
        <taxon>Convolvulaceae</taxon>
        <taxon>Cuscuteae</taxon>
        <taxon>Cuscuta</taxon>
        <taxon>Cuscuta subgen. Cuscuta</taxon>
    </lineage>
</organism>
<protein>
    <recommendedName>
        <fullName evidence="3">KHDC4/BBP-like KH-domain type I domain-containing protein</fullName>
    </recommendedName>
</protein>
<evidence type="ECO:0000313" key="5">
    <source>
        <dbReference type="Proteomes" id="UP001152484"/>
    </source>
</evidence>